<dbReference type="KEGG" id="bgt:106076878"/>
<dbReference type="SUPFAM" id="SSF103473">
    <property type="entry name" value="MFS general substrate transporter"/>
    <property type="match status" value="1"/>
</dbReference>
<evidence type="ECO:0000313" key="3">
    <source>
        <dbReference type="EnsemblMetazoa" id="BGLB034466-PA"/>
    </source>
</evidence>
<feature type="region of interest" description="Disordered" evidence="1">
    <location>
        <begin position="1"/>
        <end position="22"/>
    </location>
</feature>
<keyword evidence="2" id="KW-1133">Transmembrane helix</keyword>
<dbReference type="VEuPathDB" id="VectorBase:BGLAX_052521"/>
<sequence length="118" mass="13189">MNGRKSSNHDSDKGDDMEAFSGKMEVSERKTCSLLEWLTLKLKLVDDGATPPNWKYIGLVFIALFSSASTLTFLFPFLPEMILTFGYKENEKGTYAGIIASAVFAGRVVGRYVVLKYF</sequence>
<organism evidence="3 4">
    <name type="scientific">Biomphalaria glabrata</name>
    <name type="common">Bloodfluke planorb</name>
    <name type="synonym">Freshwater snail</name>
    <dbReference type="NCBI Taxonomy" id="6526"/>
    <lineage>
        <taxon>Eukaryota</taxon>
        <taxon>Metazoa</taxon>
        <taxon>Spiralia</taxon>
        <taxon>Lophotrochozoa</taxon>
        <taxon>Mollusca</taxon>
        <taxon>Gastropoda</taxon>
        <taxon>Heterobranchia</taxon>
        <taxon>Euthyneura</taxon>
        <taxon>Panpulmonata</taxon>
        <taxon>Hygrophila</taxon>
        <taxon>Lymnaeoidea</taxon>
        <taxon>Planorbidae</taxon>
        <taxon>Biomphalaria</taxon>
    </lineage>
</organism>
<feature type="transmembrane region" description="Helical" evidence="2">
    <location>
        <begin position="56"/>
        <end position="75"/>
    </location>
</feature>
<dbReference type="AlphaFoldDB" id="A0A2C9LSH3"/>
<keyword evidence="2" id="KW-0812">Transmembrane</keyword>
<gene>
    <name evidence="3" type="primary">106076878</name>
</gene>
<dbReference type="VEuPathDB" id="VectorBase:BGLB034466"/>
<proteinExistence type="predicted"/>
<feature type="compositionally biased region" description="Basic and acidic residues" evidence="1">
    <location>
        <begin position="7"/>
        <end position="16"/>
    </location>
</feature>
<dbReference type="InterPro" id="IPR036259">
    <property type="entry name" value="MFS_trans_sf"/>
</dbReference>
<evidence type="ECO:0000256" key="1">
    <source>
        <dbReference type="SAM" id="MobiDB-lite"/>
    </source>
</evidence>
<reference evidence="3" key="1">
    <citation type="submission" date="2020-05" db="UniProtKB">
        <authorList>
            <consortium name="EnsemblMetazoa"/>
        </authorList>
    </citation>
    <scope>IDENTIFICATION</scope>
    <source>
        <strain evidence="3">BB02</strain>
    </source>
</reference>
<evidence type="ECO:0000313" key="4">
    <source>
        <dbReference type="Proteomes" id="UP000076420"/>
    </source>
</evidence>
<name>A0A2C9LSH3_BIOGL</name>
<keyword evidence="2" id="KW-0472">Membrane</keyword>
<accession>A0A2C9LSH3</accession>
<protein>
    <submittedName>
        <fullName evidence="3">Uncharacterized protein</fullName>
    </submittedName>
</protein>
<evidence type="ECO:0000256" key="2">
    <source>
        <dbReference type="SAM" id="Phobius"/>
    </source>
</evidence>
<dbReference type="EnsemblMetazoa" id="BGLB034466-RA">
    <property type="protein sequence ID" value="BGLB034466-PA"/>
    <property type="gene ID" value="BGLB034466"/>
</dbReference>
<feature type="transmembrane region" description="Helical" evidence="2">
    <location>
        <begin position="95"/>
        <end position="114"/>
    </location>
</feature>
<dbReference type="Proteomes" id="UP000076420">
    <property type="component" value="Unassembled WGS sequence"/>
</dbReference>